<dbReference type="Proteomes" id="UP000230304">
    <property type="component" value="Unassembled WGS sequence"/>
</dbReference>
<dbReference type="SUPFAM" id="SSF81301">
    <property type="entry name" value="Nucleotidyltransferase"/>
    <property type="match status" value="1"/>
</dbReference>
<dbReference type="Gene3D" id="3.30.460.40">
    <property type="match status" value="1"/>
</dbReference>
<feature type="domain" description="DUF6036" evidence="1">
    <location>
        <begin position="4"/>
        <end position="163"/>
    </location>
</feature>
<dbReference type="AlphaFoldDB" id="A0A2M7D8H7"/>
<dbReference type="InterPro" id="IPR045792">
    <property type="entry name" value="DUF6036"/>
</dbReference>
<evidence type="ECO:0000259" key="1">
    <source>
        <dbReference type="Pfam" id="PF19502"/>
    </source>
</evidence>
<gene>
    <name evidence="2" type="ORF">COS26_00470</name>
</gene>
<dbReference type="Pfam" id="PF19502">
    <property type="entry name" value="DUF6036"/>
    <property type="match status" value="1"/>
</dbReference>
<dbReference type="EMBL" id="PEUA01000011">
    <property type="protein sequence ID" value="PIV43459.1"/>
    <property type="molecule type" value="Genomic_DNA"/>
</dbReference>
<accession>A0A2M7D8H7</accession>
<reference evidence="3" key="1">
    <citation type="submission" date="2017-09" db="EMBL/GenBank/DDBJ databases">
        <title>Depth-based differentiation of microbial function through sediment-hosted aquifers and enrichment of novel symbionts in the deep terrestrial subsurface.</title>
        <authorList>
            <person name="Probst A.J."/>
            <person name="Ladd B."/>
            <person name="Jarett J.K."/>
            <person name="Geller-Mcgrath D.E."/>
            <person name="Sieber C.M.K."/>
            <person name="Emerson J.B."/>
            <person name="Anantharaman K."/>
            <person name="Thomas B.C."/>
            <person name="Malmstrom R."/>
            <person name="Stieglmeier M."/>
            <person name="Klingl A."/>
            <person name="Woyke T."/>
            <person name="Ryan C.M."/>
            <person name="Banfield J.F."/>
        </authorList>
    </citation>
    <scope>NUCLEOTIDE SEQUENCE [LARGE SCALE GENOMIC DNA]</scope>
</reference>
<organism evidence="2 3">
    <name type="scientific">Candidatus Nealsonbacteria bacterium CG02_land_8_20_14_3_00_40_11</name>
    <dbReference type="NCBI Taxonomy" id="1974700"/>
    <lineage>
        <taxon>Bacteria</taxon>
        <taxon>Candidatus Nealsoniibacteriota</taxon>
    </lineage>
</organism>
<comment type="caution">
    <text evidence="2">The sequence shown here is derived from an EMBL/GenBank/DDBJ whole genome shotgun (WGS) entry which is preliminary data.</text>
</comment>
<evidence type="ECO:0000313" key="2">
    <source>
        <dbReference type="EMBL" id="PIV43459.1"/>
    </source>
</evidence>
<evidence type="ECO:0000313" key="3">
    <source>
        <dbReference type="Proteomes" id="UP000230304"/>
    </source>
</evidence>
<dbReference type="InterPro" id="IPR043519">
    <property type="entry name" value="NT_sf"/>
</dbReference>
<proteinExistence type="predicted"/>
<name>A0A2M7D8H7_9BACT</name>
<sequence>MEKLRIPYVLTGGLAVSFWGSSRSTHDIDIVIDAHKEDQEKILNIFKKDFYISKIAVSDAIERRFTFNIIHFKEGLKVDFWLSKKDSFRIMEFKRRLKKKIFGKYIYIISPEDLILEKLLWIKESRSDKHMEDIKSIVEISRPDLNYIKGWAKKTSTYDILEEIVNK</sequence>
<protein>
    <recommendedName>
        <fullName evidence="1">DUF6036 domain-containing protein</fullName>
    </recommendedName>
</protein>